<dbReference type="AlphaFoldDB" id="A0A840V669"/>
<dbReference type="Proteomes" id="UP000557717">
    <property type="component" value="Unassembled WGS sequence"/>
</dbReference>
<sequence>MAFTTQERSDIEAAMADFLARRRPPEEIRDKLDLGYRVEGQSVELFEIRPVWNDKSRKMEHPFAKTTYVRTVNRWRIFWQRADLKWHGYEPHSEAVFFEEFLAVVDEDEHGCFWG</sequence>
<organism evidence="1 2">
    <name type="scientific">Haloferula luteola</name>
    <dbReference type="NCBI Taxonomy" id="595692"/>
    <lineage>
        <taxon>Bacteria</taxon>
        <taxon>Pseudomonadati</taxon>
        <taxon>Verrucomicrobiota</taxon>
        <taxon>Verrucomicrobiia</taxon>
        <taxon>Verrucomicrobiales</taxon>
        <taxon>Verrucomicrobiaceae</taxon>
        <taxon>Haloferula</taxon>
    </lineage>
</organism>
<dbReference type="Pfam" id="PF11225">
    <property type="entry name" value="DUF3024"/>
    <property type="match status" value="1"/>
</dbReference>
<proteinExistence type="predicted"/>
<dbReference type="InterPro" id="IPR021388">
    <property type="entry name" value="DUF3024"/>
</dbReference>
<dbReference type="RefSeq" id="WP_184022099.1">
    <property type="nucleotide sequence ID" value="NZ_JACHFD010000034.1"/>
</dbReference>
<gene>
    <name evidence="1" type="ORF">HNR46_004019</name>
</gene>
<dbReference type="EMBL" id="JACHFD010000034">
    <property type="protein sequence ID" value="MBB5353757.1"/>
    <property type="molecule type" value="Genomic_DNA"/>
</dbReference>
<comment type="caution">
    <text evidence="1">The sequence shown here is derived from an EMBL/GenBank/DDBJ whole genome shotgun (WGS) entry which is preliminary data.</text>
</comment>
<evidence type="ECO:0008006" key="3">
    <source>
        <dbReference type="Google" id="ProtNLM"/>
    </source>
</evidence>
<accession>A0A840V669</accession>
<keyword evidence="2" id="KW-1185">Reference proteome</keyword>
<name>A0A840V669_9BACT</name>
<protein>
    <recommendedName>
        <fullName evidence="3">DUF3024 domain-containing protein</fullName>
    </recommendedName>
</protein>
<reference evidence="1 2" key="1">
    <citation type="submission" date="2020-08" db="EMBL/GenBank/DDBJ databases">
        <title>Genomic Encyclopedia of Type Strains, Phase IV (KMG-IV): sequencing the most valuable type-strain genomes for metagenomic binning, comparative biology and taxonomic classification.</title>
        <authorList>
            <person name="Goeker M."/>
        </authorList>
    </citation>
    <scope>NUCLEOTIDE SEQUENCE [LARGE SCALE GENOMIC DNA]</scope>
    <source>
        <strain evidence="1 2">YC6886</strain>
    </source>
</reference>
<evidence type="ECO:0000313" key="2">
    <source>
        <dbReference type="Proteomes" id="UP000557717"/>
    </source>
</evidence>
<evidence type="ECO:0000313" key="1">
    <source>
        <dbReference type="EMBL" id="MBB5353757.1"/>
    </source>
</evidence>